<feature type="binding site" evidence="10">
    <location>
        <position position="44"/>
    </location>
    <ligand>
        <name>Zn(2+)</name>
        <dbReference type="ChEBI" id="CHEBI:29105"/>
    </ligand>
</feature>
<dbReference type="PANTHER" id="PTHR23431">
    <property type="entry name" value="DNA-DIRECTED RNA POLYMERASES I, II, AND III SUBUNIT RPABC5 FAMILY MEMBER"/>
    <property type="match status" value="1"/>
</dbReference>
<evidence type="ECO:0000256" key="2">
    <source>
        <dbReference type="ARBA" id="ARBA00022478"/>
    </source>
</evidence>
<evidence type="ECO:0000256" key="6">
    <source>
        <dbReference type="ARBA" id="ARBA00022723"/>
    </source>
</evidence>
<dbReference type="GO" id="GO:0003899">
    <property type="term" value="F:DNA-directed RNA polymerase activity"/>
    <property type="evidence" value="ECO:0007669"/>
    <property type="project" value="UniProtKB-UniRule"/>
</dbReference>
<evidence type="ECO:0000256" key="10">
    <source>
        <dbReference type="HAMAP-Rule" id="MF_00250"/>
    </source>
</evidence>
<evidence type="ECO:0000256" key="5">
    <source>
        <dbReference type="ARBA" id="ARBA00022695"/>
    </source>
</evidence>
<evidence type="ECO:0000256" key="8">
    <source>
        <dbReference type="ARBA" id="ARBA00023163"/>
    </source>
</evidence>
<dbReference type="PIRSF" id="PIRSF005653">
    <property type="entry name" value="RNA_pol_N/8_sub"/>
    <property type="match status" value="1"/>
</dbReference>
<comment type="caution">
    <text evidence="12">The sequence shown here is derived from an EMBL/GenBank/DDBJ whole genome shotgun (WGS) entry which is preliminary data.</text>
</comment>
<gene>
    <name evidence="10" type="primary">rpo10</name>
    <name evidence="10" type="synonym">rpoN</name>
    <name evidence="11" type="ORF">ENT99_01180</name>
    <name evidence="12" type="ORF">ENU64_05025</name>
</gene>
<evidence type="ECO:0000313" key="11">
    <source>
        <dbReference type="EMBL" id="HFQ78301.1"/>
    </source>
</evidence>
<comment type="function">
    <text evidence="10">DNA-dependent RNA polymerase (RNAP) catalyzes the transcription of DNA into RNA using the four ribonucleoside triphosphates as substrates.</text>
</comment>
<evidence type="ECO:0000256" key="4">
    <source>
        <dbReference type="ARBA" id="ARBA00022679"/>
    </source>
</evidence>
<dbReference type="GO" id="GO:0005737">
    <property type="term" value="C:cytoplasm"/>
    <property type="evidence" value="ECO:0007669"/>
    <property type="project" value="UniProtKB-SubCell"/>
</dbReference>
<keyword evidence="4 10" id="KW-0808">Transferase</keyword>
<dbReference type="Gene3D" id="1.10.10.60">
    <property type="entry name" value="Homeodomain-like"/>
    <property type="match status" value="1"/>
</dbReference>
<evidence type="ECO:0000256" key="3">
    <source>
        <dbReference type="ARBA" id="ARBA00022490"/>
    </source>
</evidence>
<evidence type="ECO:0000256" key="7">
    <source>
        <dbReference type="ARBA" id="ARBA00022833"/>
    </source>
</evidence>
<dbReference type="InterPro" id="IPR020789">
    <property type="entry name" value="RNA_pol_suN_Zn-BS"/>
</dbReference>
<dbReference type="EC" id="2.7.7.6" evidence="10"/>
<dbReference type="GO" id="GO:0003677">
    <property type="term" value="F:DNA binding"/>
    <property type="evidence" value="ECO:0007669"/>
    <property type="project" value="InterPro"/>
</dbReference>
<proteinExistence type="inferred from homology"/>
<dbReference type="InterPro" id="IPR000268">
    <property type="entry name" value="RPABC5/Rpb10"/>
</dbReference>
<comment type="subcellular location">
    <subcellularLocation>
        <location evidence="1 10">Cytoplasm</location>
    </subcellularLocation>
</comment>
<dbReference type="GO" id="GO:0000428">
    <property type="term" value="C:DNA-directed RNA polymerase complex"/>
    <property type="evidence" value="ECO:0007669"/>
    <property type="project" value="UniProtKB-KW"/>
</dbReference>
<keyword evidence="7 10" id="KW-0862">Zinc</keyword>
<comment type="subunit">
    <text evidence="10">Part of the RNA polymerase complex.</text>
</comment>
<evidence type="ECO:0000256" key="1">
    <source>
        <dbReference type="ARBA" id="ARBA00004496"/>
    </source>
</evidence>
<evidence type="ECO:0000313" key="12">
    <source>
        <dbReference type="EMBL" id="HGT98774.1"/>
    </source>
</evidence>
<keyword evidence="2 10" id="KW-0240">DNA-directed RNA polymerase</keyword>
<comment type="subunit">
    <text evidence="9">Part of the 13-subunit RNA polymerase complex.</text>
</comment>
<dbReference type="EMBL" id="DTDH01000149">
    <property type="protein sequence ID" value="HGT98774.1"/>
    <property type="molecule type" value="Genomic_DNA"/>
</dbReference>
<dbReference type="PANTHER" id="PTHR23431:SF3">
    <property type="entry name" value="DNA-DIRECTED RNA POLYMERASES I, II, AND III SUBUNIT RPABC5"/>
    <property type="match status" value="1"/>
</dbReference>
<dbReference type="AlphaFoldDB" id="A0A7J3MZ14"/>
<reference evidence="12" key="1">
    <citation type="journal article" date="2020" name="mSystems">
        <title>Genome- and Community-Level Interaction Insights into Carbon Utilization and Element Cycling Functions of Hydrothermarchaeota in Hydrothermal Sediment.</title>
        <authorList>
            <person name="Zhou Z."/>
            <person name="Liu Y."/>
            <person name="Xu W."/>
            <person name="Pan J."/>
            <person name="Luo Z.H."/>
            <person name="Li M."/>
        </authorList>
    </citation>
    <scope>NUCLEOTIDE SEQUENCE [LARGE SCALE GENOMIC DNA]</scope>
    <source>
        <strain evidence="11">SpSt-629</strain>
        <strain evidence="12">SpSt-688</strain>
    </source>
</reference>
<dbReference type="GO" id="GO:0006351">
    <property type="term" value="P:DNA-templated transcription"/>
    <property type="evidence" value="ECO:0007669"/>
    <property type="project" value="UniProtKB-UniRule"/>
</dbReference>
<feature type="binding site" evidence="10">
    <location>
        <position position="7"/>
    </location>
    <ligand>
        <name>Zn(2+)</name>
        <dbReference type="ChEBI" id="CHEBI:29105"/>
    </ligand>
</feature>
<accession>A0A7J3MZ14</accession>
<comment type="similarity">
    <text evidence="10">Belongs to the archaeal Rpo10/eukaryotic RPB10 RNA polymerase subunit family.</text>
</comment>
<dbReference type="HAMAP" id="MF_00250">
    <property type="entry name" value="RNApol_arch_Rpo10"/>
    <property type="match status" value="1"/>
</dbReference>
<name>A0A7J3MZ14_9CREN</name>
<dbReference type="PROSITE" id="PS01112">
    <property type="entry name" value="RNA_POL_N_8KD"/>
    <property type="match status" value="1"/>
</dbReference>
<protein>
    <recommendedName>
        <fullName evidence="10">DNA-directed RNA polymerase subunit Rpo10</fullName>
        <ecNumber evidence="10">2.7.7.6</ecNumber>
    </recommendedName>
    <alternativeName>
        <fullName evidence="10">DNA-directed RNA polymerase subunit N</fullName>
    </alternativeName>
</protein>
<dbReference type="FunFam" id="1.10.10.60:FF:000335">
    <property type="entry name" value="DNA-directed RNA polymerase subunit N, putative"/>
    <property type="match status" value="1"/>
</dbReference>
<comment type="cofactor">
    <cofactor evidence="10">
        <name>Zn(2+)</name>
        <dbReference type="ChEBI" id="CHEBI:29105"/>
    </cofactor>
    <text evidence="10">Binds 1 zinc ion.</text>
</comment>
<feature type="binding site" evidence="10">
    <location>
        <position position="10"/>
    </location>
    <ligand>
        <name>Zn(2+)</name>
        <dbReference type="ChEBI" id="CHEBI:29105"/>
    </ligand>
</feature>
<feature type="binding site" evidence="10">
    <location>
        <position position="45"/>
    </location>
    <ligand>
        <name>Zn(2+)</name>
        <dbReference type="ChEBI" id="CHEBI:29105"/>
    </ligand>
</feature>
<organism evidence="12">
    <name type="scientific">Ignisphaera aggregans</name>
    <dbReference type="NCBI Taxonomy" id="334771"/>
    <lineage>
        <taxon>Archaea</taxon>
        <taxon>Thermoproteota</taxon>
        <taxon>Thermoprotei</taxon>
        <taxon>Desulfurococcales</taxon>
        <taxon>Desulfurococcaceae</taxon>
        <taxon>Ignisphaera</taxon>
    </lineage>
</organism>
<dbReference type="EMBL" id="DTAU01000028">
    <property type="protein sequence ID" value="HFQ78301.1"/>
    <property type="molecule type" value="Genomic_DNA"/>
</dbReference>
<dbReference type="SUPFAM" id="SSF46924">
    <property type="entry name" value="RNA polymerase subunit RPB10"/>
    <property type="match status" value="1"/>
</dbReference>
<dbReference type="GO" id="GO:0008270">
    <property type="term" value="F:zinc ion binding"/>
    <property type="evidence" value="ECO:0007669"/>
    <property type="project" value="UniProtKB-UniRule"/>
</dbReference>
<dbReference type="InterPro" id="IPR023580">
    <property type="entry name" value="RNA_pol_su_RPB10"/>
</dbReference>
<dbReference type="Pfam" id="PF01194">
    <property type="entry name" value="RNA_pol_N"/>
    <property type="match status" value="1"/>
</dbReference>
<keyword evidence="8 10" id="KW-0804">Transcription</keyword>
<keyword evidence="6 10" id="KW-0479">Metal-binding</keyword>
<keyword evidence="5 10" id="KW-0548">Nucleotidyltransferase</keyword>
<evidence type="ECO:0000256" key="9">
    <source>
        <dbReference type="ARBA" id="ARBA00065509"/>
    </source>
</evidence>
<sequence>MIIPVRCFTCGYLIATKWEEYSRRVARGDDPKKVLDDLGIKRYCCRRMFLSHVDLFKDVIKYGNIK</sequence>
<keyword evidence="3 10" id="KW-0963">Cytoplasm</keyword>
<comment type="catalytic activity">
    <reaction evidence="10">
        <text>RNA(n) + a ribonucleoside 5'-triphosphate = RNA(n+1) + diphosphate</text>
        <dbReference type="Rhea" id="RHEA:21248"/>
        <dbReference type="Rhea" id="RHEA-COMP:14527"/>
        <dbReference type="Rhea" id="RHEA-COMP:17342"/>
        <dbReference type="ChEBI" id="CHEBI:33019"/>
        <dbReference type="ChEBI" id="CHEBI:61557"/>
        <dbReference type="ChEBI" id="CHEBI:140395"/>
        <dbReference type="EC" id="2.7.7.6"/>
    </reaction>
</comment>
<dbReference type="NCBIfam" id="NF003089">
    <property type="entry name" value="PRK04016.1"/>
    <property type="match status" value="1"/>
</dbReference>